<sequence>MSLILSSEQEHLAGNKGKKQIIKKHPAKEKEDVVLDYESSESSVDSEDAAEDDDDDDEEQDDGDTINNIYRALRCMTQTFAAGHEKTQTKSQGVAEALGIQDPKAPWKNCRNHLLSAFKSDEMALLRASGTEEEYCVNLILNPIVAIATVLALDLN</sequence>
<protein>
    <submittedName>
        <fullName evidence="2">Uncharacterized protein</fullName>
    </submittedName>
</protein>
<dbReference type="AlphaFoldDB" id="A0A1Y2BQ10"/>
<evidence type="ECO:0000313" key="2">
    <source>
        <dbReference type="EMBL" id="ORY36829.1"/>
    </source>
</evidence>
<keyword evidence="3" id="KW-1185">Reference proteome</keyword>
<dbReference type="EMBL" id="MCGO01000053">
    <property type="protein sequence ID" value="ORY36829.1"/>
    <property type="molecule type" value="Genomic_DNA"/>
</dbReference>
<feature type="compositionally biased region" description="Basic residues" evidence="1">
    <location>
        <begin position="16"/>
        <end position="27"/>
    </location>
</feature>
<accession>A0A1Y2BQ10</accession>
<dbReference type="OrthoDB" id="2158812at2759"/>
<dbReference type="Proteomes" id="UP000193642">
    <property type="component" value="Unassembled WGS sequence"/>
</dbReference>
<feature type="region of interest" description="Disordered" evidence="1">
    <location>
        <begin position="1"/>
        <end position="66"/>
    </location>
</feature>
<evidence type="ECO:0000313" key="3">
    <source>
        <dbReference type="Proteomes" id="UP000193642"/>
    </source>
</evidence>
<evidence type="ECO:0000256" key="1">
    <source>
        <dbReference type="SAM" id="MobiDB-lite"/>
    </source>
</evidence>
<gene>
    <name evidence="2" type="ORF">BCR33DRAFT_789996</name>
</gene>
<organism evidence="2 3">
    <name type="scientific">Rhizoclosmatium globosum</name>
    <dbReference type="NCBI Taxonomy" id="329046"/>
    <lineage>
        <taxon>Eukaryota</taxon>
        <taxon>Fungi</taxon>
        <taxon>Fungi incertae sedis</taxon>
        <taxon>Chytridiomycota</taxon>
        <taxon>Chytridiomycota incertae sedis</taxon>
        <taxon>Chytridiomycetes</taxon>
        <taxon>Chytridiales</taxon>
        <taxon>Chytriomycetaceae</taxon>
        <taxon>Rhizoclosmatium</taxon>
    </lineage>
</organism>
<name>A0A1Y2BQ10_9FUNG</name>
<comment type="caution">
    <text evidence="2">The sequence shown here is derived from an EMBL/GenBank/DDBJ whole genome shotgun (WGS) entry which is preliminary data.</text>
</comment>
<proteinExistence type="predicted"/>
<feature type="compositionally biased region" description="Acidic residues" evidence="1">
    <location>
        <begin position="34"/>
        <end position="64"/>
    </location>
</feature>
<reference evidence="2 3" key="1">
    <citation type="submission" date="2016-07" db="EMBL/GenBank/DDBJ databases">
        <title>Pervasive Adenine N6-methylation of Active Genes in Fungi.</title>
        <authorList>
            <consortium name="DOE Joint Genome Institute"/>
            <person name="Mondo S.J."/>
            <person name="Dannebaum R.O."/>
            <person name="Kuo R.C."/>
            <person name="Labutti K."/>
            <person name="Haridas S."/>
            <person name="Kuo A."/>
            <person name="Salamov A."/>
            <person name="Ahrendt S.R."/>
            <person name="Lipzen A."/>
            <person name="Sullivan W."/>
            <person name="Andreopoulos W.B."/>
            <person name="Clum A."/>
            <person name="Lindquist E."/>
            <person name="Daum C."/>
            <person name="Ramamoorthy G.K."/>
            <person name="Gryganskyi A."/>
            <person name="Culley D."/>
            <person name="Magnuson J.K."/>
            <person name="James T.Y."/>
            <person name="O'Malley M.A."/>
            <person name="Stajich J.E."/>
            <person name="Spatafora J.W."/>
            <person name="Visel A."/>
            <person name="Grigoriev I.V."/>
        </authorList>
    </citation>
    <scope>NUCLEOTIDE SEQUENCE [LARGE SCALE GENOMIC DNA]</scope>
    <source>
        <strain evidence="2 3">JEL800</strain>
    </source>
</reference>